<evidence type="ECO:0000259" key="6">
    <source>
        <dbReference type="Pfam" id="PF00520"/>
    </source>
</evidence>
<feature type="transmembrane region" description="Helical" evidence="5">
    <location>
        <begin position="215"/>
        <end position="236"/>
    </location>
</feature>
<dbReference type="InterPro" id="IPR043203">
    <property type="entry name" value="VGCC_Ca_Na"/>
</dbReference>
<keyword evidence="2 5" id="KW-0812">Transmembrane</keyword>
<dbReference type="EMBL" id="CAFBPD010000336">
    <property type="protein sequence ID" value="CAB5026012.1"/>
    <property type="molecule type" value="Genomic_DNA"/>
</dbReference>
<gene>
    <name evidence="7" type="ORF">UFOPK4061_01682</name>
</gene>
<organism evidence="7">
    <name type="scientific">freshwater metagenome</name>
    <dbReference type="NCBI Taxonomy" id="449393"/>
    <lineage>
        <taxon>unclassified sequences</taxon>
        <taxon>metagenomes</taxon>
        <taxon>ecological metagenomes</taxon>
    </lineage>
</organism>
<keyword evidence="4 5" id="KW-0472">Membrane</keyword>
<feature type="transmembrane region" description="Helical" evidence="5">
    <location>
        <begin position="178"/>
        <end position="195"/>
    </location>
</feature>
<name>A0A6J7RB43_9ZZZZ</name>
<evidence type="ECO:0000256" key="3">
    <source>
        <dbReference type="ARBA" id="ARBA00022989"/>
    </source>
</evidence>
<reference evidence="7" key="1">
    <citation type="submission" date="2020-05" db="EMBL/GenBank/DDBJ databases">
        <authorList>
            <person name="Chiriac C."/>
            <person name="Salcher M."/>
            <person name="Ghai R."/>
            <person name="Kavagutti S V."/>
        </authorList>
    </citation>
    <scope>NUCLEOTIDE SEQUENCE</scope>
</reference>
<evidence type="ECO:0000313" key="7">
    <source>
        <dbReference type="EMBL" id="CAB5026012.1"/>
    </source>
</evidence>
<feature type="transmembrane region" description="Helical" evidence="5">
    <location>
        <begin position="29"/>
        <end position="46"/>
    </location>
</feature>
<dbReference type="GO" id="GO:0086010">
    <property type="term" value="P:membrane depolarization during action potential"/>
    <property type="evidence" value="ECO:0007669"/>
    <property type="project" value="TreeGrafter"/>
</dbReference>
<feature type="domain" description="Ion transport" evidence="6">
    <location>
        <begin position="29"/>
        <end position="246"/>
    </location>
</feature>
<feature type="transmembrane region" description="Helical" evidence="5">
    <location>
        <begin position="149"/>
        <end position="171"/>
    </location>
</feature>
<dbReference type="Pfam" id="PF00520">
    <property type="entry name" value="Ion_trans"/>
    <property type="match status" value="1"/>
</dbReference>
<dbReference type="AlphaFoldDB" id="A0A6J7RB43"/>
<protein>
    <submittedName>
        <fullName evidence="7">Unannotated protein</fullName>
    </submittedName>
</protein>
<evidence type="ECO:0000256" key="2">
    <source>
        <dbReference type="ARBA" id="ARBA00022692"/>
    </source>
</evidence>
<accession>A0A6J7RB43</accession>
<feature type="transmembrane region" description="Helical" evidence="5">
    <location>
        <begin position="89"/>
        <end position="110"/>
    </location>
</feature>
<dbReference type="PANTHER" id="PTHR10037">
    <property type="entry name" value="VOLTAGE-GATED CATION CHANNEL CALCIUM AND SODIUM"/>
    <property type="match status" value="1"/>
</dbReference>
<sequence>MSQTSAITNESPAVDRDSRLARFVDGDRFQAFIAGVIVLNALVLGAETYPAAVTDFGNVLVAMNEVCFGIFVVELVLRIASYGRRPWDFFRNGWNIFDLIVIGGVLIPAVREQAQLLRLLRLARITRLVRFLPDARILMLTVVKSIPSLFSMVVLTLLLLFIYGMLGWALFGEALPQTWGNVGQAMLTCFVLLTLENFPTYLEAAQPVSPFATLFFVSYVLLAAFIVFNMLIGIVIGSMERAREAQAATERALDESGLLQRIADMRESMEVLEAEVTAQVIAARREASPGS</sequence>
<dbReference type="Gene3D" id="1.20.120.350">
    <property type="entry name" value="Voltage-gated potassium channels. Chain C"/>
    <property type="match status" value="1"/>
</dbReference>
<dbReference type="SUPFAM" id="SSF81324">
    <property type="entry name" value="Voltage-gated potassium channels"/>
    <property type="match status" value="1"/>
</dbReference>
<dbReference type="GO" id="GO:0005248">
    <property type="term" value="F:voltage-gated sodium channel activity"/>
    <property type="evidence" value="ECO:0007669"/>
    <property type="project" value="TreeGrafter"/>
</dbReference>
<dbReference type="InterPro" id="IPR005821">
    <property type="entry name" value="Ion_trans_dom"/>
</dbReference>
<evidence type="ECO:0000256" key="1">
    <source>
        <dbReference type="ARBA" id="ARBA00004141"/>
    </source>
</evidence>
<evidence type="ECO:0000256" key="4">
    <source>
        <dbReference type="ARBA" id="ARBA00023136"/>
    </source>
</evidence>
<evidence type="ECO:0000256" key="5">
    <source>
        <dbReference type="SAM" id="Phobius"/>
    </source>
</evidence>
<proteinExistence type="predicted"/>
<keyword evidence="3 5" id="KW-1133">Transmembrane helix</keyword>
<dbReference type="GO" id="GO:0001518">
    <property type="term" value="C:voltage-gated sodium channel complex"/>
    <property type="evidence" value="ECO:0007669"/>
    <property type="project" value="TreeGrafter"/>
</dbReference>
<dbReference type="PANTHER" id="PTHR10037:SF62">
    <property type="entry name" value="SODIUM CHANNEL PROTEIN 60E"/>
    <property type="match status" value="1"/>
</dbReference>
<feature type="transmembrane region" description="Helical" evidence="5">
    <location>
        <begin position="58"/>
        <end position="77"/>
    </location>
</feature>
<dbReference type="Gene3D" id="1.10.287.70">
    <property type="match status" value="1"/>
</dbReference>
<comment type="subcellular location">
    <subcellularLocation>
        <location evidence="1">Membrane</location>
        <topology evidence="1">Multi-pass membrane protein</topology>
    </subcellularLocation>
</comment>
<dbReference type="InterPro" id="IPR027359">
    <property type="entry name" value="Volt_channel_dom_sf"/>
</dbReference>